<feature type="domain" description="Acyl-CoA dehydrogenase/oxidase N-terminal" evidence="2">
    <location>
        <begin position="17"/>
        <end position="123"/>
    </location>
</feature>
<evidence type="ECO:0000259" key="3">
    <source>
        <dbReference type="Pfam" id="PF08028"/>
    </source>
</evidence>
<dbReference type="Pfam" id="PF02771">
    <property type="entry name" value="Acyl-CoA_dh_N"/>
    <property type="match status" value="1"/>
</dbReference>
<dbReference type="InterPro" id="IPR009100">
    <property type="entry name" value="AcylCoA_DH/oxidase_NM_dom_sf"/>
</dbReference>
<dbReference type="PANTHER" id="PTHR43884">
    <property type="entry name" value="ACYL-COA DEHYDROGENASE"/>
    <property type="match status" value="1"/>
</dbReference>
<name>A0AAU7QEQ0_9GAMM</name>
<dbReference type="InterPro" id="IPR013786">
    <property type="entry name" value="AcylCoA_DH/ox_N"/>
</dbReference>
<reference evidence="4" key="1">
    <citation type="submission" date="2024-06" db="EMBL/GenBank/DDBJ databases">
        <authorList>
            <person name="Coelho C."/>
            <person name="Bento M."/>
            <person name="Garcia E."/>
            <person name="Camelo A."/>
            <person name="Brandao I."/>
            <person name="Espirito Santo C."/>
            <person name="Trovao J."/>
            <person name="Verissimo A."/>
            <person name="Costa J."/>
            <person name="Tiago I."/>
        </authorList>
    </citation>
    <scope>NUCLEOTIDE SEQUENCE</scope>
    <source>
        <strain evidence="4">KWT182</strain>
    </source>
</reference>
<dbReference type="InterPro" id="IPR036250">
    <property type="entry name" value="AcylCo_DH-like_C"/>
</dbReference>
<dbReference type="InterPro" id="IPR046373">
    <property type="entry name" value="Acyl-CoA_Oxase/DH_mid-dom_sf"/>
</dbReference>
<dbReference type="AlphaFoldDB" id="A0AAU7QEQ0"/>
<keyword evidence="1" id="KW-0560">Oxidoreductase</keyword>
<gene>
    <name evidence="4" type="ORF">ABK905_11800</name>
</gene>
<sequence length="405" mass="43721">MTIDINAWGVPPGERYKALAEQFRPLFEKIRAGALAREINRTLPFEQIGWLKEARFGALRVPEEFGGFGATLPELFGLLIELSAADSNITQALRGHFALVEDILNTKIAGRREKWLPRFATGQIAGNAWTELDSSLRAFSSRVSRDGGEAYLDGTKYYTTGSVFADWIHVGCVNDKDEPISAIVHRHARGVTVADDWDGFGQTLTASGTTIFDHAPLEWEDVAPEDDRFPYSPAFYQLIILAALAGVGRAAADEAAGAVARRRRTYSHAAAERAGADPQVLQIVGRIQGAAFGAGAIVLKVAEALADAHDRLRRGDAATDEAVALAELQAAQAQTVVSGLVLDATALIFDALGASAVRRGSGLDRHWRNARTLSSHNPRIYKDRIVGDYAVNGTPPPPQWTVGNA</sequence>
<dbReference type="Gene3D" id="2.40.110.10">
    <property type="entry name" value="Butyryl-CoA Dehydrogenase, subunit A, domain 2"/>
    <property type="match status" value="1"/>
</dbReference>
<evidence type="ECO:0000256" key="1">
    <source>
        <dbReference type="ARBA" id="ARBA00023002"/>
    </source>
</evidence>
<evidence type="ECO:0000313" key="4">
    <source>
        <dbReference type="EMBL" id="XBS71539.1"/>
    </source>
</evidence>
<accession>A0AAU7QEQ0</accession>
<dbReference type="SUPFAM" id="SSF47203">
    <property type="entry name" value="Acyl-CoA dehydrogenase C-terminal domain-like"/>
    <property type="match status" value="1"/>
</dbReference>
<protein>
    <submittedName>
        <fullName evidence="4">Acyl-CoA dehydrogenase family protein</fullName>
    </submittedName>
</protein>
<dbReference type="EMBL" id="CP157947">
    <property type="protein sequence ID" value="XBS71539.1"/>
    <property type="molecule type" value="Genomic_DNA"/>
</dbReference>
<dbReference type="PANTHER" id="PTHR43884:SF12">
    <property type="entry name" value="ISOVALERYL-COA DEHYDROGENASE, MITOCHONDRIAL-RELATED"/>
    <property type="match status" value="1"/>
</dbReference>
<dbReference type="Gene3D" id="1.20.140.10">
    <property type="entry name" value="Butyryl-CoA Dehydrogenase, subunit A, domain 3"/>
    <property type="match status" value="1"/>
</dbReference>
<feature type="domain" description="Acyl-CoA dehydrogenase C-terminal" evidence="3">
    <location>
        <begin position="240"/>
        <end position="376"/>
    </location>
</feature>
<dbReference type="Gene3D" id="1.10.540.10">
    <property type="entry name" value="Acyl-CoA dehydrogenase/oxidase, N-terminal domain"/>
    <property type="match status" value="1"/>
</dbReference>
<dbReference type="InterPro" id="IPR013107">
    <property type="entry name" value="Acyl-CoA_DH_C"/>
</dbReference>
<proteinExistence type="predicted"/>
<organism evidence="4">
    <name type="scientific">Acerihabitans sp. KWT182</name>
    <dbReference type="NCBI Taxonomy" id="3157919"/>
    <lineage>
        <taxon>Bacteria</taxon>
        <taxon>Pseudomonadati</taxon>
        <taxon>Pseudomonadota</taxon>
        <taxon>Gammaproteobacteria</taxon>
        <taxon>Enterobacterales</taxon>
        <taxon>Pectobacteriaceae</taxon>
        <taxon>Acerihabitans</taxon>
    </lineage>
</organism>
<dbReference type="PIRSF" id="PIRSF016578">
    <property type="entry name" value="HsaA"/>
    <property type="match status" value="1"/>
</dbReference>
<dbReference type="SUPFAM" id="SSF56645">
    <property type="entry name" value="Acyl-CoA dehydrogenase NM domain-like"/>
    <property type="match status" value="1"/>
</dbReference>
<dbReference type="Pfam" id="PF08028">
    <property type="entry name" value="Acyl-CoA_dh_2"/>
    <property type="match status" value="1"/>
</dbReference>
<dbReference type="GO" id="GO:0008470">
    <property type="term" value="F:3-methylbutanoyl-CoA dehydrogenase activity"/>
    <property type="evidence" value="ECO:0007669"/>
    <property type="project" value="TreeGrafter"/>
</dbReference>
<evidence type="ECO:0000259" key="2">
    <source>
        <dbReference type="Pfam" id="PF02771"/>
    </source>
</evidence>
<dbReference type="GO" id="GO:0050660">
    <property type="term" value="F:flavin adenine dinucleotide binding"/>
    <property type="evidence" value="ECO:0007669"/>
    <property type="project" value="InterPro"/>
</dbReference>
<dbReference type="InterPro" id="IPR037069">
    <property type="entry name" value="AcylCoA_DH/ox_N_sf"/>
</dbReference>
<dbReference type="GO" id="GO:0006552">
    <property type="term" value="P:L-leucine catabolic process"/>
    <property type="evidence" value="ECO:0007669"/>
    <property type="project" value="TreeGrafter"/>
</dbReference>